<evidence type="ECO:0000313" key="4">
    <source>
        <dbReference type="Proteomes" id="UP000053257"/>
    </source>
</evidence>
<dbReference type="GO" id="GO:0004197">
    <property type="term" value="F:cysteine-type endopeptidase activity"/>
    <property type="evidence" value="ECO:0007669"/>
    <property type="project" value="InterPro"/>
</dbReference>
<dbReference type="Pfam" id="PF00656">
    <property type="entry name" value="Peptidase_C14"/>
    <property type="match status" value="1"/>
</dbReference>
<dbReference type="InterPro" id="IPR050452">
    <property type="entry name" value="Metacaspase"/>
</dbReference>
<dbReference type="HOGENOM" id="CLU_609887_0_0_1"/>
<sequence length="449" mass="50424">MHLVVRKVVALSHIHKFEVPSLPPLLYPIDHDRTRDKALLIGIEYNPVQHGVGALRHPHRDVAMFRDYLVEHEGYFPENVKVLRDDGRDILTQPTKMNIFREIDRLVKDVQRGDRLVFVFAGHGCQTINRTGSEPMDQGEDPELTTSVLTGLTFDRFATAALTSNHIGFPVDVDGYPLPSRLSEDNPNCAYYQKKLDGVIVDNDLRERLVNRLPAGSQLVAFLETCHSETLLDLHSKRWKKPPVPAFVSKGTQFVARGVRSASFNYALPSLSPLLPRSLRKKKQEVSPLPPTPCTPRSRSWQAPITVNAHRKHREGGDATVISFSACGDDQVSHDLPVKHTMLSIVVEHLKEVAMANNASEDAINCVIPVTPRQLADHIRSTWNEVRAEAMAPIWKRQMKQPQKARKLKAVVRYMKKICGVQMPGVAILGGLEIDHYKYDPPSVLTAKT</sequence>
<name>A0A0C3S972_PHLG1</name>
<keyword evidence="4" id="KW-1185">Reference proteome</keyword>
<dbReference type="GO" id="GO:0006508">
    <property type="term" value="P:proteolysis"/>
    <property type="evidence" value="ECO:0007669"/>
    <property type="project" value="InterPro"/>
</dbReference>
<gene>
    <name evidence="3" type="ORF">PHLGIDRAFT_128592</name>
</gene>
<comment type="similarity">
    <text evidence="1">Belongs to the peptidase C14B family.</text>
</comment>
<dbReference type="GO" id="GO:0005737">
    <property type="term" value="C:cytoplasm"/>
    <property type="evidence" value="ECO:0007669"/>
    <property type="project" value="TreeGrafter"/>
</dbReference>
<dbReference type="Gene3D" id="3.40.50.1460">
    <property type="match status" value="1"/>
</dbReference>
<feature type="domain" description="Peptidase C14 caspase" evidence="2">
    <location>
        <begin position="36"/>
        <end position="361"/>
    </location>
</feature>
<organism evidence="3 4">
    <name type="scientific">Phlebiopsis gigantea (strain 11061_1 CR5-6)</name>
    <name type="common">White-rot fungus</name>
    <name type="synonym">Peniophora gigantea</name>
    <dbReference type="NCBI Taxonomy" id="745531"/>
    <lineage>
        <taxon>Eukaryota</taxon>
        <taxon>Fungi</taxon>
        <taxon>Dikarya</taxon>
        <taxon>Basidiomycota</taxon>
        <taxon>Agaricomycotina</taxon>
        <taxon>Agaricomycetes</taxon>
        <taxon>Polyporales</taxon>
        <taxon>Phanerochaetaceae</taxon>
        <taxon>Phlebiopsis</taxon>
    </lineage>
</organism>
<dbReference type="Proteomes" id="UP000053257">
    <property type="component" value="Unassembled WGS sequence"/>
</dbReference>
<protein>
    <recommendedName>
        <fullName evidence="2">Peptidase C14 caspase domain-containing protein</fullName>
    </recommendedName>
</protein>
<evidence type="ECO:0000313" key="3">
    <source>
        <dbReference type="EMBL" id="KIP05940.1"/>
    </source>
</evidence>
<evidence type="ECO:0000259" key="2">
    <source>
        <dbReference type="Pfam" id="PF00656"/>
    </source>
</evidence>
<dbReference type="PANTHER" id="PTHR48104">
    <property type="entry name" value="METACASPASE-4"/>
    <property type="match status" value="1"/>
</dbReference>
<dbReference type="InterPro" id="IPR011600">
    <property type="entry name" value="Pept_C14_caspase"/>
</dbReference>
<evidence type="ECO:0000256" key="1">
    <source>
        <dbReference type="ARBA" id="ARBA00009005"/>
    </source>
</evidence>
<dbReference type="PANTHER" id="PTHR48104:SF30">
    <property type="entry name" value="METACASPASE-1"/>
    <property type="match status" value="1"/>
</dbReference>
<reference evidence="3 4" key="1">
    <citation type="journal article" date="2014" name="PLoS Genet.">
        <title>Analysis of the Phlebiopsis gigantea genome, transcriptome and secretome provides insight into its pioneer colonization strategies of wood.</title>
        <authorList>
            <person name="Hori C."/>
            <person name="Ishida T."/>
            <person name="Igarashi K."/>
            <person name="Samejima M."/>
            <person name="Suzuki H."/>
            <person name="Master E."/>
            <person name="Ferreira P."/>
            <person name="Ruiz-Duenas F.J."/>
            <person name="Held B."/>
            <person name="Canessa P."/>
            <person name="Larrondo L.F."/>
            <person name="Schmoll M."/>
            <person name="Druzhinina I.S."/>
            <person name="Kubicek C.P."/>
            <person name="Gaskell J.A."/>
            <person name="Kersten P."/>
            <person name="St John F."/>
            <person name="Glasner J."/>
            <person name="Sabat G."/>
            <person name="Splinter BonDurant S."/>
            <person name="Syed K."/>
            <person name="Yadav J."/>
            <person name="Mgbeahuruike A.C."/>
            <person name="Kovalchuk A."/>
            <person name="Asiegbu F.O."/>
            <person name="Lackner G."/>
            <person name="Hoffmeister D."/>
            <person name="Rencoret J."/>
            <person name="Gutierrez A."/>
            <person name="Sun H."/>
            <person name="Lindquist E."/>
            <person name="Barry K."/>
            <person name="Riley R."/>
            <person name="Grigoriev I.V."/>
            <person name="Henrissat B."/>
            <person name="Kues U."/>
            <person name="Berka R.M."/>
            <person name="Martinez A.T."/>
            <person name="Covert S.F."/>
            <person name="Blanchette R.A."/>
            <person name="Cullen D."/>
        </authorList>
    </citation>
    <scope>NUCLEOTIDE SEQUENCE [LARGE SCALE GENOMIC DNA]</scope>
    <source>
        <strain evidence="3 4">11061_1 CR5-6</strain>
    </source>
</reference>
<dbReference type="EMBL" id="KN840530">
    <property type="protein sequence ID" value="KIP05940.1"/>
    <property type="molecule type" value="Genomic_DNA"/>
</dbReference>
<accession>A0A0C3S972</accession>
<dbReference type="OrthoDB" id="3223806at2759"/>
<dbReference type="AlphaFoldDB" id="A0A0C3S972"/>
<proteinExistence type="inferred from homology"/>